<comment type="caution">
    <text evidence="2">The sequence shown here is derived from an EMBL/GenBank/DDBJ whole genome shotgun (WGS) entry which is preliminary data.</text>
</comment>
<dbReference type="EMBL" id="SCWF01000001">
    <property type="protein sequence ID" value="TDM15528.1"/>
    <property type="molecule type" value="Genomic_DNA"/>
</dbReference>
<evidence type="ECO:0000313" key="2">
    <source>
        <dbReference type="EMBL" id="TDM15528.1"/>
    </source>
</evidence>
<proteinExistence type="predicted"/>
<accession>A0A4R6C2N3</accession>
<organism evidence="2 3">
    <name type="scientific">Macrococcus bovicus</name>
    <dbReference type="NCBI Taxonomy" id="69968"/>
    <lineage>
        <taxon>Bacteria</taxon>
        <taxon>Bacillati</taxon>
        <taxon>Bacillota</taxon>
        <taxon>Bacilli</taxon>
        <taxon>Bacillales</taxon>
        <taxon>Staphylococcaceae</taxon>
        <taxon>Macrococcus</taxon>
    </lineage>
</organism>
<gene>
    <name evidence="2" type="ORF">ERX55_01085</name>
</gene>
<reference evidence="2 3" key="1">
    <citation type="submission" date="2019-01" db="EMBL/GenBank/DDBJ databases">
        <title>Draft genome sequences of the type strains of six Macrococcus species.</title>
        <authorList>
            <person name="Mazhar S."/>
            <person name="Altermann E."/>
            <person name="Hill C."/>
            <person name="Mcauliffe O."/>
        </authorList>
    </citation>
    <scope>NUCLEOTIDE SEQUENCE [LARGE SCALE GENOMIC DNA]</scope>
    <source>
        <strain evidence="2 3">ATCC 51825</strain>
    </source>
</reference>
<dbReference type="Pfam" id="PF15980">
    <property type="entry name" value="ComGF"/>
    <property type="match status" value="1"/>
</dbReference>
<feature type="transmembrane region" description="Helical" evidence="1">
    <location>
        <begin position="20"/>
        <end position="43"/>
    </location>
</feature>
<dbReference type="AlphaFoldDB" id="A0A4R6C2N3"/>
<dbReference type="OrthoDB" id="2418019at2"/>
<evidence type="ECO:0000313" key="3">
    <source>
        <dbReference type="Proteomes" id="UP000294843"/>
    </source>
</evidence>
<dbReference type="RefSeq" id="WP_133450735.1">
    <property type="nucleotide sequence ID" value="NZ_SCWF01000001.1"/>
</dbReference>
<name>A0A4R6C2N3_9STAP</name>
<dbReference type="InterPro" id="IPR016977">
    <property type="entry name" value="ComGF"/>
</dbReference>
<keyword evidence="1" id="KW-0472">Membrane</keyword>
<dbReference type="Proteomes" id="UP000294843">
    <property type="component" value="Unassembled WGS sequence"/>
</dbReference>
<keyword evidence="3" id="KW-1185">Reference proteome</keyword>
<keyword evidence="1" id="KW-1133">Transmembrane helix</keyword>
<evidence type="ECO:0008006" key="4">
    <source>
        <dbReference type="Google" id="ProtNLM"/>
    </source>
</evidence>
<sequence>MSVITRSVPNITVSTNDEGFTLLEMLLNLAIAIMLMSLFPLIITNISVFKATAQDNFDINLELCLRDLIADTKDMRLEVVNKELIAHEKGTNRTYSYAVDRSRIIRKADQSGYVILMERIKSARFYQQDSSIYLEMTYQDRWRVNHEIFQIQ</sequence>
<evidence type="ECO:0000256" key="1">
    <source>
        <dbReference type="SAM" id="Phobius"/>
    </source>
</evidence>
<protein>
    <recommendedName>
        <fullName evidence="4">Prepilin-type N-terminal cleavage/methylation domain-containing protein</fullName>
    </recommendedName>
</protein>
<keyword evidence="1" id="KW-0812">Transmembrane</keyword>